<dbReference type="AlphaFoldDB" id="A0A0E2E4F0"/>
<evidence type="ECO:0000256" key="11">
    <source>
        <dbReference type="RuleBase" id="RU003750"/>
    </source>
</evidence>
<proteinExistence type="inferred from homology"/>
<accession>A0A0E2E4F0</accession>
<feature type="transmembrane region" description="Helical" evidence="12">
    <location>
        <begin position="196"/>
        <end position="218"/>
    </location>
</feature>
<name>A0A0E2E4F0_TREDN</name>
<keyword evidence="9" id="KW-0594">Phospholipid biosynthesis</keyword>
<feature type="transmembrane region" description="Helical" evidence="12">
    <location>
        <begin position="138"/>
        <end position="154"/>
    </location>
</feature>
<dbReference type="PANTHER" id="PTHR14269">
    <property type="entry name" value="CDP-DIACYLGLYCEROL--GLYCEROL-3-PHOSPHATE 3-PHOSPHATIDYLTRANSFERASE-RELATED"/>
    <property type="match status" value="1"/>
</dbReference>
<comment type="caution">
    <text evidence="13">The sequence shown here is derived from an EMBL/GenBank/DDBJ whole genome shotgun (WGS) entry which is preliminary data.</text>
</comment>
<keyword evidence="8 12" id="KW-0472">Membrane</keyword>
<comment type="subcellular location">
    <subcellularLocation>
        <location evidence="1">Membrane</location>
        <topology evidence="1">Multi-pass membrane protein</topology>
    </subcellularLocation>
</comment>
<dbReference type="InterPro" id="IPR050324">
    <property type="entry name" value="CDP-alcohol_PTase-I"/>
</dbReference>
<feature type="transmembrane region" description="Helical" evidence="12">
    <location>
        <begin position="7"/>
        <end position="27"/>
    </location>
</feature>
<sequence length="260" mass="30705">MEKKIGRLVLLFWLFQCSAVFAIYKIFNTDTEIFSAFLIHITLWHSLLLFFLILYKGDFINVGTNLMLEKVNLANGITLLRISSVPLIAFLLKQNSIEQIKIILAVVLILVFLTDFFDGFIARKFNQETRIGRMLDSMSDYSLLALVSIVYYQLGLLPNWFFYLIFVRLMFQALGMLFFMLLKFPVEIKSTRGGKITIAATMILYSLKMLQFFVPFFYNFKQLFLIGEYSCGFIIFVFLFEKIFIFYEHYKKYRKRDIET</sequence>
<keyword evidence="3" id="KW-0444">Lipid biosynthesis</keyword>
<protein>
    <recommendedName>
        <fullName evidence="14">CDP-diacylglycerol-glycerol-3-phosphate 3-phosphatidyltransferase</fullName>
    </recommendedName>
</protein>
<dbReference type="EMBL" id="AGDV01000011">
    <property type="protein sequence ID" value="EMB33516.1"/>
    <property type="molecule type" value="Genomic_DNA"/>
</dbReference>
<dbReference type="PROSITE" id="PS00379">
    <property type="entry name" value="CDP_ALCOHOL_P_TRANSF"/>
    <property type="match status" value="1"/>
</dbReference>
<keyword evidence="7" id="KW-0443">Lipid metabolism</keyword>
<feature type="transmembrane region" description="Helical" evidence="12">
    <location>
        <begin position="76"/>
        <end position="93"/>
    </location>
</feature>
<evidence type="ECO:0000256" key="2">
    <source>
        <dbReference type="ARBA" id="ARBA00010441"/>
    </source>
</evidence>
<evidence type="ECO:0000256" key="4">
    <source>
        <dbReference type="ARBA" id="ARBA00022679"/>
    </source>
</evidence>
<dbReference type="Proteomes" id="UP000011705">
    <property type="component" value="Chromosome"/>
</dbReference>
<evidence type="ECO:0000256" key="5">
    <source>
        <dbReference type="ARBA" id="ARBA00022692"/>
    </source>
</evidence>
<gene>
    <name evidence="13" type="ORF">HMPREF9726_01330</name>
</gene>
<dbReference type="Gene3D" id="1.20.120.1760">
    <property type="match status" value="1"/>
</dbReference>
<evidence type="ECO:0000256" key="6">
    <source>
        <dbReference type="ARBA" id="ARBA00022989"/>
    </source>
</evidence>
<feature type="transmembrane region" description="Helical" evidence="12">
    <location>
        <begin position="160"/>
        <end position="184"/>
    </location>
</feature>
<evidence type="ECO:0000256" key="8">
    <source>
        <dbReference type="ARBA" id="ARBA00023136"/>
    </source>
</evidence>
<evidence type="ECO:0000256" key="9">
    <source>
        <dbReference type="ARBA" id="ARBA00023209"/>
    </source>
</evidence>
<comment type="similarity">
    <text evidence="2 11">Belongs to the CDP-alcohol phosphatidyltransferase class-I family.</text>
</comment>
<evidence type="ECO:0000256" key="12">
    <source>
        <dbReference type="SAM" id="Phobius"/>
    </source>
</evidence>
<dbReference type="GO" id="GO:0016020">
    <property type="term" value="C:membrane"/>
    <property type="evidence" value="ECO:0007669"/>
    <property type="project" value="UniProtKB-SubCell"/>
</dbReference>
<feature type="transmembrane region" description="Helical" evidence="12">
    <location>
        <begin position="99"/>
        <end position="117"/>
    </location>
</feature>
<dbReference type="InterPro" id="IPR048254">
    <property type="entry name" value="CDP_ALCOHOL_P_TRANSF_CS"/>
</dbReference>
<dbReference type="InterPro" id="IPR043130">
    <property type="entry name" value="CDP-OH_PTrfase_TM_dom"/>
</dbReference>
<organism evidence="13">
    <name type="scientific">Treponema denticola H-22</name>
    <dbReference type="NCBI Taxonomy" id="999432"/>
    <lineage>
        <taxon>Bacteria</taxon>
        <taxon>Pseudomonadati</taxon>
        <taxon>Spirochaetota</taxon>
        <taxon>Spirochaetia</taxon>
        <taxon>Spirochaetales</taxon>
        <taxon>Treponemataceae</taxon>
        <taxon>Treponema</taxon>
    </lineage>
</organism>
<keyword evidence="10" id="KW-1208">Phospholipid metabolism</keyword>
<evidence type="ECO:0000256" key="3">
    <source>
        <dbReference type="ARBA" id="ARBA00022516"/>
    </source>
</evidence>
<feature type="transmembrane region" description="Helical" evidence="12">
    <location>
        <begin position="224"/>
        <end position="247"/>
    </location>
</feature>
<evidence type="ECO:0000256" key="1">
    <source>
        <dbReference type="ARBA" id="ARBA00004141"/>
    </source>
</evidence>
<dbReference type="InterPro" id="IPR000462">
    <property type="entry name" value="CDP-OH_P_trans"/>
</dbReference>
<dbReference type="PATRIC" id="fig|999432.5.peg.1383"/>
<keyword evidence="6 12" id="KW-1133">Transmembrane helix</keyword>
<keyword evidence="4 11" id="KW-0808">Transferase</keyword>
<reference evidence="13" key="1">
    <citation type="submission" date="2012-01" db="EMBL/GenBank/DDBJ databases">
        <title>The Genome Sequence of Treponema denticola H-22.</title>
        <authorList>
            <consortium name="The Broad Institute Genome Sequencing Platform"/>
            <person name="Earl A."/>
            <person name="Ward D."/>
            <person name="Feldgarden M."/>
            <person name="Gevers D."/>
            <person name="Blanton J.M."/>
            <person name="Fenno C.J."/>
            <person name="Baranova O.V."/>
            <person name="Mathney J."/>
            <person name="Dewhirst F.E."/>
            <person name="Izard J."/>
            <person name="Young S.K."/>
            <person name="Zeng Q."/>
            <person name="Gargeya S."/>
            <person name="Fitzgerald M."/>
            <person name="Haas B."/>
            <person name="Abouelleil A."/>
            <person name="Alvarado L."/>
            <person name="Arachchi H.M."/>
            <person name="Berlin A."/>
            <person name="Chapman S.B."/>
            <person name="Gearin G."/>
            <person name="Goldberg J."/>
            <person name="Griggs A."/>
            <person name="Gujja S."/>
            <person name="Hansen M."/>
            <person name="Heiman D."/>
            <person name="Howarth C."/>
            <person name="Larimer J."/>
            <person name="Lui A."/>
            <person name="MacDonald P.J.P."/>
            <person name="McCowen C."/>
            <person name="Montmayeur A."/>
            <person name="Murphy C."/>
            <person name="Neiman D."/>
            <person name="Pearson M."/>
            <person name="Priest M."/>
            <person name="Roberts A."/>
            <person name="Saif S."/>
            <person name="Shea T."/>
            <person name="Sisk P."/>
            <person name="Stolte C."/>
            <person name="Sykes S."/>
            <person name="Wortman J."/>
            <person name="Nusbaum C."/>
            <person name="Birren B."/>
        </authorList>
    </citation>
    <scope>NUCLEOTIDE SEQUENCE [LARGE SCALE GENOMIC DNA]</scope>
    <source>
        <strain evidence="13">H-22</strain>
    </source>
</reference>
<dbReference type="GO" id="GO:0046474">
    <property type="term" value="P:glycerophospholipid biosynthetic process"/>
    <property type="evidence" value="ECO:0007669"/>
    <property type="project" value="TreeGrafter"/>
</dbReference>
<feature type="transmembrane region" description="Helical" evidence="12">
    <location>
        <begin position="33"/>
        <end position="55"/>
    </location>
</feature>
<evidence type="ECO:0000313" key="13">
    <source>
        <dbReference type="EMBL" id="EMB33516.1"/>
    </source>
</evidence>
<dbReference type="Pfam" id="PF01066">
    <property type="entry name" value="CDP-OH_P_transf"/>
    <property type="match status" value="1"/>
</dbReference>
<keyword evidence="5 12" id="KW-0812">Transmembrane</keyword>
<dbReference type="GO" id="GO:0016780">
    <property type="term" value="F:phosphotransferase activity, for other substituted phosphate groups"/>
    <property type="evidence" value="ECO:0007669"/>
    <property type="project" value="InterPro"/>
</dbReference>
<dbReference type="PANTHER" id="PTHR14269:SF11">
    <property type="entry name" value="CDP-DIACYLGLYCEROL--GLYCEROL-3-PHOSPHATE 3-PHOSPHATIDYLTRANSFERASE"/>
    <property type="match status" value="1"/>
</dbReference>
<evidence type="ECO:0008006" key="14">
    <source>
        <dbReference type="Google" id="ProtNLM"/>
    </source>
</evidence>
<evidence type="ECO:0000256" key="7">
    <source>
        <dbReference type="ARBA" id="ARBA00023098"/>
    </source>
</evidence>
<dbReference type="HOGENOM" id="CLU_064741_0_0_12"/>
<evidence type="ECO:0000256" key="10">
    <source>
        <dbReference type="ARBA" id="ARBA00023264"/>
    </source>
</evidence>